<sequence>MMSSFWVIVACIGLALITLVTRAFFMIPERELPLPNWLKRGLKYAPLAALAAVIAPEIVMSNGQLIGSLADARLPALAASVVYFFYKRSILGTIALGMAIYLPLHIGMGW</sequence>
<proteinExistence type="predicted"/>
<reference evidence="2 3" key="1">
    <citation type="journal article" date="2014" name="Genome Announc.">
        <title>Complete Genome Sequence of Polychlorinated Biphenyl Degrader Comamonas testosteroni TK102 (NBRC 109938).</title>
        <authorList>
            <person name="Fukuda K."/>
            <person name="Hosoyama A."/>
            <person name="Tsuchikane K."/>
            <person name="Ohji S."/>
            <person name="Yamazoe A."/>
            <person name="Fujita N."/>
            <person name="Shintani M."/>
            <person name="Kimbara K."/>
        </authorList>
    </citation>
    <scope>NUCLEOTIDE SEQUENCE [LARGE SCALE GENOMIC DNA]</scope>
    <source>
        <strain evidence="2">TK102</strain>
    </source>
</reference>
<dbReference type="Proteomes" id="UP000028782">
    <property type="component" value="Chromosome"/>
</dbReference>
<evidence type="ECO:0000256" key="1">
    <source>
        <dbReference type="SAM" id="Phobius"/>
    </source>
</evidence>
<evidence type="ECO:0000313" key="2">
    <source>
        <dbReference type="EMBL" id="AIJ49637.1"/>
    </source>
</evidence>
<feature type="transmembrane region" description="Helical" evidence="1">
    <location>
        <begin position="85"/>
        <end position="104"/>
    </location>
</feature>
<accession>A0A076Q1T8</accession>
<feature type="transmembrane region" description="Helical" evidence="1">
    <location>
        <begin position="6"/>
        <end position="25"/>
    </location>
</feature>
<dbReference type="InterPro" id="IPR008407">
    <property type="entry name" value="Brnchd-chn_aa_trnsp_AzlD"/>
</dbReference>
<dbReference type="Pfam" id="PF05437">
    <property type="entry name" value="AzlD"/>
    <property type="match status" value="1"/>
</dbReference>
<dbReference type="KEGG" id="ctes:O987_27945"/>
<evidence type="ECO:0000313" key="3">
    <source>
        <dbReference type="Proteomes" id="UP000028782"/>
    </source>
</evidence>
<feature type="transmembrane region" description="Helical" evidence="1">
    <location>
        <begin position="45"/>
        <end position="65"/>
    </location>
</feature>
<dbReference type="AlphaFoldDB" id="A0A076Q1T8"/>
<organism evidence="2 3">
    <name type="scientific">Comamonas testosteroni TK102</name>
    <dbReference type="NCBI Taxonomy" id="1392005"/>
    <lineage>
        <taxon>Bacteria</taxon>
        <taxon>Pseudomonadati</taxon>
        <taxon>Pseudomonadota</taxon>
        <taxon>Betaproteobacteria</taxon>
        <taxon>Burkholderiales</taxon>
        <taxon>Comamonadaceae</taxon>
        <taxon>Comamonas</taxon>
    </lineage>
</organism>
<keyword evidence="1" id="KW-0812">Transmembrane</keyword>
<protein>
    <submittedName>
        <fullName evidence="2">Branched-chain amino acid transporter</fullName>
    </submittedName>
</protein>
<keyword evidence="1" id="KW-1133">Transmembrane helix</keyword>
<name>A0A076Q1T8_COMTE</name>
<dbReference type="HOGENOM" id="CLU_157896_1_2_4"/>
<gene>
    <name evidence="2" type="ORF">O987_27945</name>
</gene>
<keyword evidence="1" id="KW-0472">Membrane</keyword>
<dbReference type="EMBL" id="CP006704">
    <property type="protein sequence ID" value="AIJ49637.1"/>
    <property type="molecule type" value="Genomic_DNA"/>
</dbReference>
<dbReference type="RefSeq" id="WP_080731618.1">
    <property type="nucleotide sequence ID" value="NZ_CP006704.1"/>
</dbReference>